<feature type="transmembrane region" description="Helical" evidence="1">
    <location>
        <begin position="20"/>
        <end position="40"/>
    </location>
</feature>
<dbReference type="EMBL" id="RCUY01000009">
    <property type="protein sequence ID" value="RLP82087.1"/>
    <property type="molecule type" value="Genomic_DNA"/>
</dbReference>
<feature type="transmembrane region" description="Helical" evidence="1">
    <location>
        <begin position="101"/>
        <end position="121"/>
    </location>
</feature>
<dbReference type="AlphaFoldDB" id="A0A3L7AP08"/>
<feature type="transmembrane region" description="Helical" evidence="1">
    <location>
        <begin position="46"/>
        <end position="70"/>
    </location>
</feature>
<dbReference type="PANTHER" id="PTHR34989:SF1">
    <property type="entry name" value="PROTEIN HDED"/>
    <property type="match status" value="1"/>
</dbReference>
<feature type="transmembrane region" description="Helical" evidence="1">
    <location>
        <begin position="133"/>
        <end position="152"/>
    </location>
</feature>
<dbReference type="GO" id="GO:0005886">
    <property type="term" value="C:plasma membrane"/>
    <property type="evidence" value="ECO:0007669"/>
    <property type="project" value="TreeGrafter"/>
</dbReference>
<name>A0A3L7AP08_9MICO</name>
<dbReference type="Proteomes" id="UP000269438">
    <property type="component" value="Unassembled WGS sequence"/>
</dbReference>
<reference evidence="2 3" key="1">
    <citation type="submission" date="2018-10" db="EMBL/GenBank/DDBJ databases">
        <authorList>
            <person name="Li J."/>
        </authorList>
    </citation>
    <scope>NUCLEOTIDE SEQUENCE [LARGE SCALE GENOMIC DNA]</scope>
    <source>
        <strain evidence="2 3">JCM 11654</strain>
    </source>
</reference>
<evidence type="ECO:0000256" key="1">
    <source>
        <dbReference type="SAM" id="Phobius"/>
    </source>
</evidence>
<evidence type="ECO:0000313" key="3">
    <source>
        <dbReference type="Proteomes" id="UP000269438"/>
    </source>
</evidence>
<dbReference type="PANTHER" id="PTHR34989">
    <property type="entry name" value="PROTEIN HDED"/>
    <property type="match status" value="1"/>
</dbReference>
<feature type="transmembrane region" description="Helical" evidence="1">
    <location>
        <begin position="158"/>
        <end position="182"/>
    </location>
</feature>
<dbReference type="Pfam" id="PF03729">
    <property type="entry name" value="DUF308"/>
    <property type="match status" value="1"/>
</dbReference>
<accession>A0A3L7AP08</accession>
<evidence type="ECO:0000313" key="2">
    <source>
        <dbReference type="EMBL" id="RLP82087.1"/>
    </source>
</evidence>
<proteinExistence type="predicted"/>
<gene>
    <name evidence="2" type="ORF">D9V34_09715</name>
</gene>
<organism evidence="2 3">
    <name type="scientific">Mycetocola lacteus</name>
    <dbReference type="NCBI Taxonomy" id="76637"/>
    <lineage>
        <taxon>Bacteria</taxon>
        <taxon>Bacillati</taxon>
        <taxon>Actinomycetota</taxon>
        <taxon>Actinomycetes</taxon>
        <taxon>Micrococcales</taxon>
        <taxon>Microbacteriaceae</taxon>
        <taxon>Mycetocola</taxon>
    </lineage>
</organism>
<keyword evidence="3" id="KW-1185">Reference proteome</keyword>
<dbReference type="InterPro" id="IPR052712">
    <property type="entry name" value="Acid_resist_chaperone_HdeD"/>
</dbReference>
<keyword evidence="1" id="KW-1133">Transmembrane helix</keyword>
<keyword evidence="1" id="KW-0812">Transmembrane</keyword>
<keyword evidence="1" id="KW-0472">Membrane</keyword>
<dbReference type="InterPro" id="IPR005325">
    <property type="entry name" value="DUF308_memb"/>
</dbReference>
<dbReference type="OrthoDB" id="3238356at2"/>
<feature type="transmembrane region" description="Helical" evidence="1">
    <location>
        <begin position="77"/>
        <end position="95"/>
    </location>
</feature>
<protein>
    <recommendedName>
        <fullName evidence="4">HdeD family acid-resistance protein</fullName>
    </recommendedName>
</protein>
<sequence>MSDRLVIDSRQLRDSAVNGIRVGLGVTGIVAVLVGILILAQPGSALIAVGWLFGLYFIVAGVMRLIAAALATDSDTVYRISSGILGLLLVAGGIYTLENPVFGATILATVIGITWIIEGIAALTGRSNDRAKWFGILYGILSIVAGVMVLFIPLSTAAILLVIAAAFLVVGGILQIIQAFMFGRHG</sequence>
<dbReference type="RefSeq" id="WP_121688639.1">
    <property type="nucleotide sequence ID" value="NZ_RCUY01000009.1"/>
</dbReference>
<evidence type="ECO:0008006" key="4">
    <source>
        <dbReference type="Google" id="ProtNLM"/>
    </source>
</evidence>
<comment type="caution">
    <text evidence="2">The sequence shown here is derived from an EMBL/GenBank/DDBJ whole genome shotgun (WGS) entry which is preliminary data.</text>
</comment>